<gene>
    <name evidence="1" type="ORF">Mal15_44610</name>
</gene>
<dbReference type="KEGG" id="smam:Mal15_44610"/>
<keyword evidence="2" id="KW-1185">Reference proteome</keyword>
<name>A0A5B9MK75_9BACT</name>
<dbReference type="Proteomes" id="UP000321353">
    <property type="component" value="Chromosome"/>
</dbReference>
<accession>A0A5B9MK75</accession>
<dbReference type="AlphaFoldDB" id="A0A5B9MK75"/>
<dbReference type="RefSeq" id="WP_147869641.1">
    <property type="nucleotide sequence ID" value="NZ_CP036264.1"/>
</dbReference>
<reference evidence="1 2" key="1">
    <citation type="submission" date="2019-02" db="EMBL/GenBank/DDBJ databases">
        <title>Planctomycetal bacteria perform biofilm scaping via a novel small molecule.</title>
        <authorList>
            <person name="Jeske O."/>
            <person name="Boedeker C."/>
            <person name="Wiegand S."/>
            <person name="Breitling P."/>
            <person name="Kallscheuer N."/>
            <person name="Jogler M."/>
            <person name="Rohde M."/>
            <person name="Petersen J."/>
            <person name="Medema M.H."/>
            <person name="Surup F."/>
            <person name="Jogler C."/>
        </authorList>
    </citation>
    <scope>NUCLEOTIDE SEQUENCE [LARGE SCALE GENOMIC DNA]</scope>
    <source>
        <strain evidence="1 2">Mal15</strain>
    </source>
</reference>
<sequence>MFDQLSEMVRLAQQSWVGCCWETEFGSRRLNLRGLQARQAVVAAKATRGDESQCWYQAAQWLAGVEHDAKTAAEHAQQALNAVASGDLAVAIKLFDQASVLAAKYPVSVGYVACRSLCEDLSCSDPATA</sequence>
<proteinExistence type="predicted"/>
<organism evidence="1 2">
    <name type="scientific">Stieleria maiorica</name>
    <dbReference type="NCBI Taxonomy" id="2795974"/>
    <lineage>
        <taxon>Bacteria</taxon>
        <taxon>Pseudomonadati</taxon>
        <taxon>Planctomycetota</taxon>
        <taxon>Planctomycetia</taxon>
        <taxon>Pirellulales</taxon>
        <taxon>Pirellulaceae</taxon>
        <taxon>Stieleria</taxon>
    </lineage>
</organism>
<protein>
    <submittedName>
        <fullName evidence="1">Uncharacterized protein</fullName>
    </submittedName>
</protein>
<dbReference type="EMBL" id="CP036264">
    <property type="protein sequence ID" value="QEG00391.1"/>
    <property type="molecule type" value="Genomic_DNA"/>
</dbReference>
<evidence type="ECO:0000313" key="2">
    <source>
        <dbReference type="Proteomes" id="UP000321353"/>
    </source>
</evidence>
<evidence type="ECO:0000313" key="1">
    <source>
        <dbReference type="EMBL" id="QEG00391.1"/>
    </source>
</evidence>